<gene>
    <name evidence="2" type="ORF">SDC9_62298</name>
</gene>
<evidence type="ECO:0000259" key="1">
    <source>
        <dbReference type="Pfam" id="PF20093"/>
    </source>
</evidence>
<proteinExistence type="predicted"/>
<reference evidence="2" key="1">
    <citation type="submission" date="2019-08" db="EMBL/GenBank/DDBJ databases">
        <authorList>
            <person name="Kucharzyk K."/>
            <person name="Murdoch R.W."/>
            <person name="Higgins S."/>
            <person name="Loffler F."/>
        </authorList>
    </citation>
    <scope>NUCLEOTIDE SEQUENCE</scope>
</reference>
<dbReference type="EMBL" id="VSSQ01002523">
    <property type="protein sequence ID" value="MPM15924.1"/>
    <property type="molecule type" value="Genomic_DNA"/>
</dbReference>
<organism evidence="2">
    <name type="scientific">bioreactor metagenome</name>
    <dbReference type="NCBI Taxonomy" id="1076179"/>
    <lineage>
        <taxon>unclassified sequences</taxon>
        <taxon>metagenomes</taxon>
        <taxon>ecological metagenomes</taxon>
    </lineage>
</organism>
<protein>
    <recommendedName>
        <fullName evidence="1">DUF6484 domain-containing protein</fullName>
    </recommendedName>
</protein>
<dbReference type="AlphaFoldDB" id="A0A644XPA8"/>
<dbReference type="InterPro" id="IPR045506">
    <property type="entry name" value="DUF6484"/>
</dbReference>
<feature type="domain" description="DUF6484" evidence="1">
    <location>
        <begin position="8"/>
        <end position="45"/>
    </location>
</feature>
<sequence length="118" mass="12724">MVWGAQSSTIAARTLVTVSKENYGQVVVLGFESGEESRPIVLGLMQQPQADMTVRGQRVTVETGDGRVIVQAKDELELRCGEAAILLQADGRITLRGQYITSHAEAGQRIRGGSVQIN</sequence>
<dbReference type="Pfam" id="PF20093">
    <property type="entry name" value="DUF6484"/>
    <property type="match status" value="1"/>
</dbReference>
<evidence type="ECO:0000313" key="2">
    <source>
        <dbReference type="EMBL" id="MPM15924.1"/>
    </source>
</evidence>
<accession>A0A644XPA8</accession>
<name>A0A644XPA8_9ZZZZ</name>
<comment type="caution">
    <text evidence="2">The sequence shown here is derived from an EMBL/GenBank/DDBJ whole genome shotgun (WGS) entry which is preliminary data.</text>
</comment>